<dbReference type="RefSeq" id="WP_209905666.1">
    <property type="nucleotide sequence ID" value="NZ_BAAAMI010000022.1"/>
</dbReference>
<evidence type="ECO:0000259" key="1">
    <source>
        <dbReference type="Pfam" id="PF08241"/>
    </source>
</evidence>
<proteinExistence type="predicted"/>
<dbReference type="Proteomes" id="UP000766570">
    <property type="component" value="Unassembled WGS sequence"/>
</dbReference>
<reference evidence="2 3" key="1">
    <citation type="submission" date="2021-03" db="EMBL/GenBank/DDBJ databases">
        <title>Sequencing the genomes of 1000 actinobacteria strains.</title>
        <authorList>
            <person name="Klenk H.-P."/>
        </authorList>
    </citation>
    <scope>NUCLEOTIDE SEQUENCE [LARGE SCALE GENOMIC DNA]</scope>
    <source>
        <strain evidence="2 3">DSM 15454</strain>
    </source>
</reference>
<dbReference type="Gene3D" id="3.40.50.150">
    <property type="entry name" value="Vaccinia Virus protein VP39"/>
    <property type="match status" value="1"/>
</dbReference>
<keyword evidence="2" id="KW-0489">Methyltransferase</keyword>
<feature type="domain" description="Methyltransferase type 11" evidence="1">
    <location>
        <begin position="56"/>
        <end position="155"/>
    </location>
</feature>
<name>A0ABS4W7Z9_9MICC</name>
<accession>A0ABS4W7Z9</accession>
<sequence length="215" mass="23116">MNETFFGDPEYYARFARAYDAMVGSRLYNQMFWGADPRQYTAFAARAIGSGTGPMLEVAVGTAQATAALHVASARITTLVDMSAPMLKLAGQAITEAAGGTLPERITLECRDMLEPPQDLRYETILGLGLLHLVPDVAATVRALGRQLEDHGKLFLASLVKGPRRSNAYLGLLKAHGDIAVARTAGELFDEVRDAGLGQVTVTRRGAMGYVEISL</sequence>
<dbReference type="GO" id="GO:0008168">
    <property type="term" value="F:methyltransferase activity"/>
    <property type="evidence" value="ECO:0007669"/>
    <property type="project" value="UniProtKB-KW"/>
</dbReference>
<comment type="caution">
    <text evidence="2">The sequence shown here is derived from an EMBL/GenBank/DDBJ whole genome shotgun (WGS) entry which is preliminary data.</text>
</comment>
<dbReference type="SUPFAM" id="SSF53335">
    <property type="entry name" value="S-adenosyl-L-methionine-dependent methyltransferases"/>
    <property type="match status" value="1"/>
</dbReference>
<dbReference type="InterPro" id="IPR029063">
    <property type="entry name" value="SAM-dependent_MTases_sf"/>
</dbReference>
<organism evidence="2 3">
    <name type="scientific">Paeniglutamicibacter psychrophenolicus</name>
    <dbReference type="NCBI Taxonomy" id="257454"/>
    <lineage>
        <taxon>Bacteria</taxon>
        <taxon>Bacillati</taxon>
        <taxon>Actinomycetota</taxon>
        <taxon>Actinomycetes</taxon>
        <taxon>Micrococcales</taxon>
        <taxon>Micrococcaceae</taxon>
        <taxon>Paeniglutamicibacter</taxon>
    </lineage>
</organism>
<dbReference type="GO" id="GO:0032259">
    <property type="term" value="P:methylation"/>
    <property type="evidence" value="ECO:0007669"/>
    <property type="project" value="UniProtKB-KW"/>
</dbReference>
<gene>
    <name evidence="2" type="ORF">JOF46_000249</name>
</gene>
<evidence type="ECO:0000313" key="2">
    <source>
        <dbReference type="EMBL" id="MBP2372337.1"/>
    </source>
</evidence>
<dbReference type="EMBL" id="JAGIOE010000001">
    <property type="protein sequence ID" value="MBP2372337.1"/>
    <property type="molecule type" value="Genomic_DNA"/>
</dbReference>
<dbReference type="Pfam" id="PF08241">
    <property type="entry name" value="Methyltransf_11"/>
    <property type="match status" value="1"/>
</dbReference>
<protein>
    <submittedName>
        <fullName evidence="2">SAM-dependent methyltransferase</fullName>
    </submittedName>
</protein>
<evidence type="ECO:0000313" key="3">
    <source>
        <dbReference type="Proteomes" id="UP000766570"/>
    </source>
</evidence>
<keyword evidence="2" id="KW-0808">Transferase</keyword>
<dbReference type="CDD" id="cd02440">
    <property type="entry name" value="AdoMet_MTases"/>
    <property type="match status" value="1"/>
</dbReference>
<dbReference type="InterPro" id="IPR013216">
    <property type="entry name" value="Methyltransf_11"/>
</dbReference>
<keyword evidence="3" id="KW-1185">Reference proteome</keyword>